<sequence length="283" mass="33338">MDNKMAVESSEYLEVNPGRVFLPSFYADWHDRYTNFTVHHEDVWVVTFPKSGTTWTQELVWCLMKDKDSPEAQLELMKRFPFFEYDCLIHPDMEVSGLKEDDPMRPGLSWKMVQSMAAPRTIKSHLPMQLLPRQIWDVKPKVVYVCRDPRDVCISYYYHYRKLEGYVGDLQHFIDCFLDEKAKASTPRPLHQVAEFLGKEVKEEEVSWLVHHCSFDQMSQNPAANNETFTTAPTEEAKGIKFMRTGQVGDWKNYLTEEQQKAFKTWTLKNLEGSDFPYYQDFN</sequence>
<dbReference type="Pfam" id="PF00685">
    <property type="entry name" value="Sulfotransfer_1"/>
    <property type="match status" value="2"/>
</dbReference>
<evidence type="ECO:0000256" key="2">
    <source>
        <dbReference type="ARBA" id="ARBA00022679"/>
    </source>
</evidence>
<comment type="caution">
    <text evidence="4">The sequence shown here is derived from an EMBL/GenBank/DDBJ whole genome shotgun (WGS) entry which is preliminary data.</text>
</comment>
<dbReference type="GO" id="GO:0008146">
    <property type="term" value="F:sulfotransferase activity"/>
    <property type="evidence" value="ECO:0007669"/>
    <property type="project" value="InterPro"/>
</dbReference>
<evidence type="ECO:0000313" key="5">
    <source>
        <dbReference type="Proteomes" id="UP000747542"/>
    </source>
</evidence>
<evidence type="ECO:0000256" key="1">
    <source>
        <dbReference type="ARBA" id="ARBA00005771"/>
    </source>
</evidence>
<feature type="domain" description="Sulfotransferase" evidence="3">
    <location>
        <begin position="41"/>
        <end position="181"/>
    </location>
</feature>
<name>A0A8J5JKQ3_HOMAM</name>
<evidence type="ECO:0000259" key="3">
    <source>
        <dbReference type="Pfam" id="PF00685"/>
    </source>
</evidence>
<protein>
    <submittedName>
        <fullName evidence="4">Luciferin sulfotransferase-like 3</fullName>
    </submittedName>
</protein>
<reference evidence="4" key="1">
    <citation type="journal article" date="2021" name="Sci. Adv.">
        <title>The American lobster genome reveals insights on longevity, neural, and immune adaptations.</title>
        <authorList>
            <person name="Polinski J.M."/>
            <person name="Zimin A.V."/>
            <person name="Clark K.F."/>
            <person name="Kohn A.B."/>
            <person name="Sadowski N."/>
            <person name="Timp W."/>
            <person name="Ptitsyn A."/>
            <person name="Khanna P."/>
            <person name="Romanova D.Y."/>
            <person name="Williams P."/>
            <person name="Greenwood S.J."/>
            <person name="Moroz L.L."/>
            <person name="Walt D.R."/>
            <person name="Bodnar A.G."/>
        </authorList>
    </citation>
    <scope>NUCLEOTIDE SEQUENCE</scope>
    <source>
        <strain evidence="4">GMGI-L3</strain>
    </source>
</reference>
<dbReference type="PANTHER" id="PTHR11783">
    <property type="entry name" value="SULFOTRANSFERASE SULT"/>
    <property type="match status" value="1"/>
</dbReference>
<keyword evidence="2" id="KW-0808">Transferase</keyword>
<dbReference type="Proteomes" id="UP000747542">
    <property type="component" value="Unassembled WGS sequence"/>
</dbReference>
<evidence type="ECO:0000313" key="4">
    <source>
        <dbReference type="EMBL" id="KAG7157953.1"/>
    </source>
</evidence>
<feature type="domain" description="Sulfotransferase" evidence="3">
    <location>
        <begin position="188"/>
        <end position="274"/>
    </location>
</feature>
<proteinExistence type="inferred from homology"/>
<dbReference type="Gene3D" id="3.40.50.300">
    <property type="entry name" value="P-loop containing nucleotide triphosphate hydrolases"/>
    <property type="match status" value="2"/>
</dbReference>
<gene>
    <name evidence="4" type="primary">Lst-L3</name>
    <name evidence="4" type="ORF">Hamer_G014817</name>
</gene>
<organism evidence="4 5">
    <name type="scientific">Homarus americanus</name>
    <name type="common">American lobster</name>
    <dbReference type="NCBI Taxonomy" id="6706"/>
    <lineage>
        <taxon>Eukaryota</taxon>
        <taxon>Metazoa</taxon>
        <taxon>Ecdysozoa</taxon>
        <taxon>Arthropoda</taxon>
        <taxon>Crustacea</taxon>
        <taxon>Multicrustacea</taxon>
        <taxon>Malacostraca</taxon>
        <taxon>Eumalacostraca</taxon>
        <taxon>Eucarida</taxon>
        <taxon>Decapoda</taxon>
        <taxon>Pleocyemata</taxon>
        <taxon>Astacidea</taxon>
        <taxon>Nephropoidea</taxon>
        <taxon>Nephropidae</taxon>
        <taxon>Homarus</taxon>
    </lineage>
</organism>
<dbReference type="InterPro" id="IPR000863">
    <property type="entry name" value="Sulfotransferase_dom"/>
</dbReference>
<dbReference type="EMBL" id="JAHLQT010035946">
    <property type="protein sequence ID" value="KAG7157953.1"/>
    <property type="molecule type" value="Genomic_DNA"/>
</dbReference>
<keyword evidence="5" id="KW-1185">Reference proteome</keyword>
<dbReference type="SUPFAM" id="SSF52540">
    <property type="entry name" value="P-loop containing nucleoside triphosphate hydrolases"/>
    <property type="match status" value="1"/>
</dbReference>
<comment type="similarity">
    <text evidence="1">Belongs to the sulfotransferase 1 family.</text>
</comment>
<accession>A0A8J5JKQ3</accession>
<dbReference type="AlphaFoldDB" id="A0A8J5JKQ3"/>
<dbReference type="InterPro" id="IPR027417">
    <property type="entry name" value="P-loop_NTPase"/>
</dbReference>